<comment type="caution">
    <text evidence="1">The sequence shown here is derived from an EMBL/GenBank/DDBJ whole genome shotgun (WGS) entry which is preliminary data.</text>
</comment>
<reference evidence="1 2" key="1">
    <citation type="submission" date="2020-08" db="EMBL/GenBank/DDBJ databases">
        <title>Functional genomics of gut bacteria from endangered species of beetles.</title>
        <authorList>
            <person name="Carlos-Shanley C."/>
        </authorList>
    </citation>
    <scope>NUCLEOTIDE SEQUENCE [LARGE SCALE GENOMIC DNA]</scope>
    <source>
        <strain evidence="1 2">S00151</strain>
    </source>
</reference>
<sequence length="73" mass="8856">MEQEWSALETLQDDLIRSMKNQKDDEDNIEQILSQTECIFTKPAEMWRNSNYEIRQLLFMVWFAGVLYYKKDS</sequence>
<organism evidence="1 2">
    <name type="scientific">Chryseobacterium defluvii</name>
    <dbReference type="NCBI Taxonomy" id="160396"/>
    <lineage>
        <taxon>Bacteria</taxon>
        <taxon>Pseudomonadati</taxon>
        <taxon>Bacteroidota</taxon>
        <taxon>Flavobacteriia</taxon>
        <taxon>Flavobacteriales</taxon>
        <taxon>Weeksellaceae</taxon>
        <taxon>Chryseobacterium group</taxon>
        <taxon>Chryseobacterium</taxon>
    </lineage>
</organism>
<keyword evidence="2" id="KW-1185">Reference proteome</keyword>
<dbReference type="Proteomes" id="UP000592180">
    <property type="component" value="Unassembled WGS sequence"/>
</dbReference>
<proteinExistence type="predicted"/>
<accession>A0A840KCJ1</accession>
<evidence type="ECO:0000313" key="1">
    <source>
        <dbReference type="EMBL" id="MBB4807111.1"/>
    </source>
</evidence>
<name>A0A840KCJ1_9FLAO</name>
<evidence type="ECO:0000313" key="2">
    <source>
        <dbReference type="Proteomes" id="UP000592180"/>
    </source>
</evidence>
<gene>
    <name evidence="1" type="ORF">HNP38_002415</name>
</gene>
<dbReference type="RefSeq" id="WP_184189734.1">
    <property type="nucleotide sequence ID" value="NZ_JACHLE010000003.1"/>
</dbReference>
<protein>
    <submittedName>
        <fullName evidence="1">Uncharacterized protein</fullName>
    </submittedName>
</protein>
<dbReference type="AlphaFoldDB" id="A0A840KCJ1"/>
<dbReference type="EMBL" id="JACHLE010000003">
    <property type="protein sequence ID" value="MBB4807111.1"/>
    <property type="molecule type" value="Genomic_DNA"/>
</dbReference>